<feature type="transmembrane region" description="Helical" evidence="1">
    <location>
        <begin position="243"/>
        <end position="260"/>
    </location>
</feature>
<dbReference type="Proteomes" id="UP001611580">
    <property type="component" value="Unassembled WGS sequence"/>
</dbReference>
<dbReference type="RefSeq" id="WP_397406786.1">
    <property type="nucleotide sequence ID" value="NZ_JBIRYI010000015.1"/>
</dbReference>
<accession>A0ABW7XQJ5</accession>
<evidence type="ECO:0000313" key="3">
    <source>
        <dbReference type="Proteomes" id="UP001611580"/>
    </source>
</evidence>
<keyword evidence="3" id="KW-1185">Reference proteome</keyword>
<feature type="transmembrane region" description="Helical" evidence="1">
    <location>
        <begin position="169"/>
        <end position="189"/>
    </location>
</feature>
<dbReference type="EMBL" id="JBIRYI010000015">
    <property type="protein sequence ID" value="MFI2489499.1"/>
    <property type="molecule type" value="Genomic_DNA"/>
</dbReference>
<feature type="transmembrane region" description="Helical" evidence="1">
    <location>
        <begin position="195"/>
        <end position="222"/>
    </location>
</feature>
<keyword evidence="1" id="KW-0472">Membrane</keyword>
<evidence type="ECO:0000256" key="1">
    <source>
        <dbReference type="SAM" id="Phobius"/>
    </source>
</evidence>
<dbReference type="NCBIfam" id="TIGR00341">
    <property type="entry name" value="TIGR00341 family protein"/>
    <property type="match status" value="1"/>
</dbReference>
<organism evidence="2 3">
    <name type="scientific">Promicromonospora kroppenstedtii</name>
    <dbReference type="NCBI Taxonomy" id="440482"/>
    <lineage>
        <taxon>Bacteria</taxon>
        <taxon>Bacillati</taxon>
        <taxon>Actinomycetota</taxon>
        <taxon>Actinomycetes</taxon>
        <taxon>Micrococcales</taxon>
        <taxon>Promicromonosporaceae</taxon>
        <taxon>Promicromonospora</taxon>
    </lineage>
</organism>
<comment type="caution">
    <text evidence="2">The sequence shown here is derived from an EMBL/GenBank/DDBJ whole genome shotgun (WGS) entry which is preliminary data.</text>
</comment>
<keyword evidence="1" id="KW-1133">Transmembrane helix</keyword>
<reference evidence="2 3" key="1">
    <citation type="submission" date="2024-10" db="EMBL/GenBank/DDBJ databases">
        <title>The Natural Products Discovery Center: Release of the First 8490 Sequenced Strains for Exploring Actinobacteria Biosynthetic Diversity.</title>
        <authorList>
            <person name="Kalkreuter E."/>
            <person name="Kautsar S.A."/>
            <person name="Yang D."/>
            <person name="Bader C.D."/>
            <person name="Teijaro C.N."/>
            <person name="Fluegel L."/>
            <person name="Davis C.M."/>
            <person name="Simpson J.R."/>
            <person name="Lauterbach L."/>
            <person name="Steele A.D."/>
            <person name="Gui C."/>
            <person name="Meng S."/>
            <person name="Li G."/>
            <person name="Viehrig K."/>
            <person name="Ye F."/>
            <person name="Su P."/>
            <person name="Kiefer A.F."/>
            <person name="Nichols A."/>
            <person name="Cepeda A.J."/>
            <person name="Yan W."/>
            <person name="Fan B."/>
            <person name="Jiang Y."/>
            <person name="Adhikari A."/>
            <person name="Zheng C.-J."/>
            <person name="Schuster L."/>
            <person name="Cowan T.M."/>
            <person name="Smanski M.J."/>
            <person name="Chevrette M.G."/>
            <person name="De Carvalho L.P.S."/>
            <person name="Shen B."/>
        </authorList>
    </citation>
    <scope>NUCLEOTIDE SEQUENCE [LARGE SCALE GENOMIC DNA]</scope>
    <source>
        <strain evidence="2 3">NPDC019481</strain>
    </source>
</reference>
<dbReference type="PANTHER" id="PTHR20992">
    <property type="entry name" value="AT15442P-RELATED"/>
    <property type="match status" value="1"/>
</dbReference>
<sequence>MADSPHRGRVLGVLVPESQRRELPEVTDRLDLDTGETRAKRSAFWVMLVLSGTIAVSGVATDSTATVIGAMIIAPLSTPILGIALGIVTGRRRRIVRSVVYVLGGMAVVVALGLLVALALPATSDVVSNSQVTGRTSPGVGDLVAAFATGFAGAIALSRRDLADVLPGIAIAISLVPPLGVVGVCLGQGQPSLALGALLLFTSNAVALVIAATVVFSGVGYVQDAQAAREPRQGSPGPRRHTAVAVALVAVLVVAVPMVANTVQAALAELWLSQVRGAAQDWVASDADATVEDVSWQGQELVVEVRSPDALPDVGPLQDRVDAIVPWQPEVVVLHTVGERLETSDPG</sequence>
<dbReference type="InterPro" id="IPR005240">
    <property type="entry name" value="DUF389"/>
</dbReference>
<keyword evidence="1" id="KW-0812">Transmembrane</keyword>
<proteinExistence type="predicted"/>
<dbReference type="Pfam" id="PF04087">
    <property type="entry name" value="DUF389"/>
    <property type="match status" value="1"/>
</dbReference>
<dbReference type="PANTHER" id="PTHR20992:SF9">
    <property type="entry name" value="AT15442P-RELATED"/>
    <property type="match status" value="1"/>
</dbReference>
<feature type="transmembrane region" description="Helical" evidence="1">
    <location>
        <begin position="43"/>
        <end position="61"/>
    </location>
</feature>
<feature type="transmembrane region" description="Helical" evidence="1">
    <location>
        <begin position="67"/>
        <end position="88"/>
    </location>
</feature>
<feature type="transmembrane region" description="Helical" evidence="1">
    <location>
        <begin position="140"/>
        <end position="157"/>
    </location>
</feature>
<evidence type="ECO:0000313" key="2">
    <source>
        <dbReference type="EMBL" id="MFI2489499.1"/>
    </source>
</evidence>
<gene>
    <name evidence="2" type="ORF">ACH47X_21480</name>
</gene>
<name>A0ABW7XQJ5_9MICO</name>
<protein>
    <submittedName>
        <fullName evidence="2">TIGR00341 family protein</fullName>
    </submittedName>
</protein>
<feature type="transmembrane region" description="Helical" evidence="1">
    <location>
        <begin position="100"/>
        <end position="120"/>
    </location>
</feature>